<protein>
    <recommendedName>
        <fullName evidence="4">Transglycosylase associated protein</fullName>
    </recommendedName>
</protein>
<dbReference type="RefSeq" id="WP_181539213.1">
    <property type="nucleotide sequence ID" value="NZ_FMCR01000009.1"/>
</dbReference>
<accession>A0A1C5A8Q8</accession>
<evidence type="ECO:0000313" key="3">
    <source>
        <dbReference type="Proteomes" id="UP000198864"/>
    </source>
</evidence>
<keyword evidence="1" id="KW-0472">Membrane</keyword>
<feature type="transmembrane region" description="Helical" evidence="1">
    <location>
        <begin position="31"/>
        <end position="50"/>
    </location>
</feature>
<feature type="transmembrane region" description="Helical" evidence="1">
    <location>
        <begin position="70"/>
        <end position="97"/>
    </location>
</feature>
<dbReference type="STRING" id="285676.GA0070561_6444"/>
<sequence>MLVTGYLGAVLIGALVGLLGRLILPGRQRIGVFATFVIGVGSAVLGTVVARALDIDDGAGVKVWVLRWDWVVLAIQLGVAIIAVALANMLTFTRLAGGDDKPRRRVRRSQAKG</sequence>
<reference evidence="2 3" key="1">
    <citation type="submission" date="2016-06" db="EMBL/GenBank/DDBJ databases">
        <authorList>
            <person name="Kjaerup R.B."/>
            <person name="Dalgaard T.S."/>
            <person name="Juul-Madsen H.R."/>
        </authorList>
    </citation>
    <scope>NUCLEOTIDE SEQUENCE [LARGE SCALE GENOMIC DNA]</scope>
    <source>
        <strain evidence="2 3">DSM 44871</strain>
    </source>
</reference>
<dbReference type="EMBL" id="FMCR01000009">
    <property type="protein sequence ID" value="SCF41471.1"/>
    <property type="molecule type" value="Genomic_DNA"/>
</dbReference>
<evidence type="ECO:0000256" key="1">
    <source>
        <dbReference type="SAM" id="Phobius"/>
    </source>
</evidence>
<keyword evidence="1" id="KW-0812">Transmembrane</keyword>
<name>A0A1C5A8Q8_9ACTN</name>
<dbReference type="Proteomes" id="UP000198864">
    <property type="component" value="Unassembled WGS sequence"/>
</dbReference>
<organism evidence="2 3">
    <name type="scientific">Micromonospora saelicesensis</name>
    <dbReference type="NCBI Taxonomy" id="285676"/>
    <lineage>
        <taxon>Bacteria</taxon>
        <taxon>Bacillati</taxon>
        <taxon>Actinomycetota</taxon>
        <taxon>Actinomycetes</taxon>
        <taxon>Micromonosporales</taxon>
        <taxon>Micromonosporaceae</taxon>
        <taxon>Micromonospora</taxon>
    </lineage>
</organism>
<gene>
    <name evidence="2" type="ORF">GA0070561_6444</name>
</gene>
<keyword evidence="1" id="KW-1133">Transmembrane helix</keyword>
<proteinExistence type="predicted"/>
<evidence type="ECO:0000313" key="2">
    <source>
        <dbReference type="EMBL" id="SCF41471.1"/>
    </source>
</evidence>
<feature type="transmembrane region" description="Helical" evidence="1">
    <location>
        <begin position="6"/>
        <end position="24"/>
    </location>
</feature>
<evidence type="ECO:0008006" key="4">
    <source>
        <dbReference type="Google" id="ProtNLM"/>
    </source>
</evidence>
<dbReference type="AlphaFoldDB" id="A0A1C5A8Q8"/>